<dbReference type="AlphaFoldDB" id="A0A5B7FEZ1"/>
<evidence type="ECO:0000313" key="2">
    <source>
        <dbReference type="EMBL" id="MPC43044.1"/>
    </source>
</evidence>
<comment type="caution">
    <text evidence="2">The sequence shown here is derived from an EMBL/GenBank/DDBJ whole genome shotgun (WGS) entry which is preliminary data.</text>
</comment>
<keyword evidence="3" id="KW-1185">Reference proteome</keyword>
<proteinExistence type="predicted"/>
<name>A0A5B7FEZ1_PORTR</name>
<feature type="compositionally biased region" description="Polar residues" evidence="1">
    <location>
        <begin position="8"/>
        <end position="36"/>
    </location>
</feature>
<accession>A0A5B7FEZ1</accession>
<dbReference type="Proteomes" id="UP000324222">
    <property type="component" value="Unassembled WGS sequence"/>
</dbReference>
<gene>
    <name evidence="2" type="ORF">E2C01_036679</name>
</gene>
<evidence type="ECO:0000256" key="1">
    <source>
        <dbReference type="SAM" id="MobiDB-lite"/>
    </source>
</evidence>
<protein>
    <submittedName>
        <fullName evidence="2">Uncharacterized protein</fullName>
    </submittedName>
</protein>
<organism evidence="2 3">
    <name type="scientific">Portunus trituberculatus</name>
    <name type="common">Swimming crab</name>
    <name type="synonym">Neptunus trituberculatus</name>
    <dbReference type="NCBI Taxonomy" id="210409"/>
    <lineage>
        <taxon>Eukaryota</taxon>
        <taxon>Metazoa</taxon>
        <taxon>Ecdysozoa</taxon>
        <taxon>Arthropoda</taxon>
        <taxon>Crustacea</taxon>
        <taxon>Multicrustacea</taxon>
        <taxon>Malacostraca</taxon>
        <taxon>Eumalacostraca</taxon>
        <taxon>Eucarida</taxon>
        <taxon>Decapoda</taxon>
        <taxon>Pleocyemata</taxon>
        <taxon>Brachyura</taxon>
        <taxon>Eubrachyura</taxon>
        <taxon>Portunoidea</taxon>
        <taxon>Portunidae</taxon>
        <taxon>Portuninae</taxon>
        <taxon>Portunus</taxon>
    </lineage>
</organism>
<evidence type="ECO:0000313" key="3">
    <source>
        <dbReference type="Proteomes" id="UP000324222"/>
    </source>
</evidence>
<sequence>MFALNWHGQKTGQDFPTNAKSVNSMNRSRKVGQNTHPAEPFQIQDNTEPSPLRSVASEVVTFLLLSSLVSRRAPLRVSLGDLREKRVTH</sequence>
<dbReference type="EMBL" id="VSRR010005665">
    <property type="protein sequence ID" value="MPC43044.1"/>
    <property type="molecule type" value="Genomic_DNA"/>
</dbReference>
<feature type="region of interest" description="Disordered" evidence="1">
    <location>
        <begin position="1"/>
        <end position="49"/>
    </location>
</feature>
<reference evidence="2 3" key="1">
    <citation type="submission" date="2019-05" db="EMBL/GenBank/DDBJ databases">
        <title>Another draft genome of Portunus trituberculatus and its Hox gene families provides insights of decapod evolution.</title>
        <authorList>
            <person name="Jeong J.-H."/>
            <person name="Song I."/>
            <person name="Kim S."/>
            <person name="Choi T."/>
            <person name="Kim D."/>
            <person name="Ryu S."/>
            <person name="Kim W."/>
        </authorList>
    </citation>
    <scope>NUCLEOTIDE SEQUENCE [LARGE SCALE GENOMIC DNA]</scope>
    <source>
        <tissue evidence="2">Muscle</tissue>
    </source>
</reference>